<dbReference type="HAMAP" id="MF_02210">
    <property type="entry name" value="RimI"/>
    <property type="match status" value="1"/>
</dbReference>
<evidence type="ECO:0000313" key="4">
    <source>
        <dbReference type="Proteomes" id="UP001379945"/>
    </source>
</evidence>
<name>A0ABU9C371_9BURK</name>
<feature type="domain" description="N-acetyltransferase" evidence="2">
    <location>
        <begin position="5"/>
        <end position="165"/>
    </location>
</feature>
<accession>A0ABU9C371</accession>
<keyword evidence="1" id="KW-0963">Cytoplasm</keyword>
<protein>
    <recommendedName>
        <fullName evidence="1">[Ribosomal protein bS18]-alanine N-acetyltransferase</fullName>
        <ecNumber evidence="1">2.3.1.266</ecNumber>
    </recommendedName>
</protein>
<dbReference type="PANTHER" id="PTHR43617:SF35">
    <property type="entry name" value="[RIBOSOMAL PROTEIN BS18]-ALANINE N-ACETYLTRANSFERASE"/>
    <property type="match status" value="1"/>
</dbReference>
<sequence length="173" mass="19398">MTPTQPFRPMTVQDLDAVMAIEQRAYAFPWTRGNITDSLAAGHEAWLLMSTPEATDATRRADRPAPELLGYYLAMPGFEELHLLNITVRPELQGRGHARTMLTHLSERAVALASPLLWLEVRESNARARALYERWGFETAGLRKGYYPAGHGQREDAIVMRLALQADEPEASP</sequence>
<keyword evidence="3" id="KW-0689">Ribosomal protein</keyword>
<dbReference type="Proteomes" id="UP001379945">
    <property type="component" value="Unassembled WGS sequence"/>
</dbReference>
<dbReference type="EC" id="2.3.1.266" evidence="1"/>
<comment type="function">
    <text evidence="1">Acetylates the N-terminal alanine of ribosomal protein bS18.</text>
</comment>
<feature type="active site" description="Proton donor" evidence="1">
    <location>
        <position position="132"/>
    </location>
</feature>
<feature type="active site" description="Proton acceptor" evidence="1">
    <location>
        <position position="120"/>
    </location>
</feature>
<comment type="caution">
    <text evidence="1">Lacks conserved residue(s) required for the propagation of feature annotation.</text>
</comment>
<comment type="catalytic activity">
    <reaction evidence="1">
        <text>N-terminal L-alanyl-[ribosomal protein bS18] + acetyl-CoA = N-terminal N(alpha)-acetyl-L-alanyl-[ribosomal protein bS18] + CoA + H(+)</text>
        <dbReference type="Rhea" id="RHEA:43756"/>
        <dbReference type="Rhea" id="RHEA-COMP:10676"/>
        <dbReference type="Rhea" id="RHEA-COMP:10677"/>
        <dbReference type="ChEBI" id="CHEBI:15378"/>
        <dbReference type="ChEBI" id="CHEBI:57287"/>
        <dbReference type="ChEBI" id="CHEBI:57288"/>
        <dbReference type="ChEBI" id="CHEBI:64718"/>
        <dbReference type="ChEBI" id="CHEBI:83683"/>
        <dbReference type="EC" id="2.3.1.266"/>
    </reaction>
</comment>
<keyword evidence="1 3" id="KW-0012">Acyltransferase</keyword>
<dbReference type="InterPro" id="IPR043690">
    <property type="entry name" value="RimI"/>
</dbReference>
<dbReference type="Pfam" id="PF00583">
    <property type="entry name" value="Acetyltransf_1"/>
    <property type="match status" value="1"/>
</dbReference>
<dbReference type="SUPFAM" id="SSF55729">
    <property type="entry name" value="Acyl-CoA N-acyltransferases (Nat)"/>
    <property type="match status" value="1"/>
</dbReference>
<dbReference type="InterPro" id="IPR000182">
    <property type="entry name" value="GNAT_dom"/>
</dbReference>
<comment type="caution">
    <text evidence="3">The sequence shown here is derived from an EMBL/GenBank/DDBJ whole genome shotgun (WGS) entry which is preliminary data.</text>
</comment>
<dbReference type="GO" id="GO:0008999">
    <property type="term" value="F:protein-N-terminal-alanine acetyltransferase activity"/>
    <property type="evidence" value="ECO:0007669"/>
    <property type="project" value="UniProtKB-EC"/>
</dbReference>
<dbReference type="NCBIfam" id="TIGR01575">
    <property type="entry name" value="rimI"/>
    <property type="match status" value="1"/>
</dbReference>
<dbReference type="EMBL" id="JBBUTI010000001">
    <property type="protein sequence ID" value="MEK8044745.1"/>
    <property type="molecule type" value="Genomic_DNA"/>
</dbReference>
<comment type="subcellular location">
    <subcellularLocation>
        <location evidence="1">Cytoplasm</location>
    </subcellularLocation>
</comment>
<gene>
    <name evidence="1 3" type="primary">rimI</name>
    <name evidence="3" type="ORF">AACH00_00135</name>
</gene>
<dbReference type="CDD" id="cd04301">
    <property type="entry name" value="NAT_SF"/>
    <property type="match status" value="1"/>
</dbReference>
<dbReference type="InterPro" id="IPR050276">
    <property type="entry name" value="MshD_Acetyltransferase"/>
</dbReference>
<evidence type="ECO:0000259" key="2">
    <source>
        <dbReference type="PROSITE" id="PS51186"/>
    </source>
</evidence>
<dbReference type="Gene3D" id="3.40.630.30">
    <property type="match status" value="1"/>
</dbReference>
<feature type="binding site" evidence="1">
    <location>
        <position position="125"/>
    </location>
    <ligand>
        <name>acetyl-CoA</name>
        <dbReference type="ChEBI" id="CHEBI:57288"/>
    </ligand>
</feature>
<organism evidence="3 4">
    <name type="scientific">Ideonella margarita</name>
    <dbReference type="NCBI Taxonomy" id="2984191"/>
    <lineage>
        <taxon>Bacteria</taxon>
        <taxon>Pseudomonadati</taxon>
        <taxon>Pseudomonadota</taxon>
        <taxon>Betaproteobacteria</taxon>
        <taxon>Burkholderiales</taxon>
        <taxon>Sphaerotilaceae</taxon>
        <taxon>Ideonella</taxon>
    </lineage>
</organism>
<dbReference type="GO" id="GO:0005840">
    <property type="term" value="C:ribosome"/>
    <property type="evidence" value="ECO:0007669"/>
    <property type="project" value="UniProtKB-KW"/>
</dbReference>
<keyword evidence="3" id="KW-0687">Ribonucleoprotein</keyword>
<proteinExistence type="inferred from homology"/>
<keyword evidence="4" id="KW-1185">Reference proteome</keyword>
<dbReference type="PROSITE" id="PS51186">
    <property type="entry name" value="GNAT"/>
    <property type="match status" value="1"/>
</dbReference>
<evidence type="ECO:0000313" key="3">
    <source>
        <dbReference type="EMBL" id="MEK8044745.1"/>
    </source>
</evidence>
<evidence type="ECO:0000256" key="1">
    <source>
        <dbReference type="HAMAP-Rule" id="MF_02210"/>
    </source>
</evidence>
<dbReference type="RefSeq" id="WP_341396907.1">
    <property type="nucleotide sequence ID" value="NZ_JBBUTI010000001.1"/>
</dbReference>
<dbReference type="PANTHER" id="PTHR43617">
    <property type="entry name" value="L-AMINO ACID N-ACETYLTRANSFERASE"/>
    <property type="match status" value="1"/>
</dbReference>
<dbReference type="InterPro" id="IPR016181">
    <property type="entry name" value="Acyl_CoA_acyltransferase"/>
</dbReference>
<comment type="similarity">
    <text evidence="1">Belongs to the acetyltransferase family. RimI subfamily.</text>
</comment>
<reference evidence="3 4" key="1">
    <citation type="submission" date="2024-04" db="EMBL/GenBank/DDBJ databases">
        <title>Novel species of the genus Ideonella isolated from streams.</title>
        <authorList>
            <person name="Lu H."/>
        </authorList>
    </citation>
    <scope>NUCLEOTIDE SEQUENCE [LARGE SCALE GENOMIC DNA]</scope>
    <source>
        <strain evidence="3 4">LYT19W</strain>
    </source>
</reference>
<keyword evidence="1 3" id="KW-0808">Transferase</keyword>
<dbReference type="InterPro" id="IPR006464">
    <property type="entry name" value="AcTrfase_RimI/Ard1"/>
</dbReference>